<proteinExistence type="predicted"/>
<feature type="compositionally biased region" description="Polar residues" evidence="1">
    <location>
        <begin position="444"/>
        <end position="469"/>
    </location>
</feature>
<dbReference type="EMBL" id="BKCJ010001726">
    <property type="protein sequence ID" value="GEU43561.1"/>
    <property type="molecule type" value="Genomic_DNA"/>
</dbReference>
<feature type="region of interest" description="Disordered" evidence="1">
    <location>
        <begin position="729"/>
        <end position="763"/>
    </location>
</feature>
<comment type="caution">
    <text evidence="2">The sequence shown here is derived from an EMBL/GenBank/DDBJ whole genome shotgun (WGS) entry which is preliminary data.</text>
</comment>
<evidence type="ECO:0000256" key="1">
    <source>
        <dbReference type="SAM" id="MobiDB-lite"/>
    </source>
</evidence>
<reference evidence="2" key="1">
    <citation type="journal article" date="2019" name="Sci. Rep.">
        <title>Draft genome of Tanacetum cinerariifolium, the natural source of mosquito coil.</title>
        <authorList>
            <person name="Yamashiro T."/>
            <person name="Shiraishi A."/>
            <person name="Satake H."/>
            <person name="Nakayama K."/>
        </authorList>
    </citation>
    <scope>NUCLEOTIDE SEQUENCE</scope>
</reference>
<accession>A0A6L2K2F3</accession>
<sequence length="786" mass="89851">MDKAKPLSTAIVGRSLNVNNDPFLPCTDDEEVLGPKVSYLRDIGSLMYLTNYTRDVFGNERFEAFWSEHIIVAGADNRPPMLEKSMYTSWASRMLLYIKRMTMQQVQVNTKFLNGLQPEWSKFVTDVKLAKSMYTTYYDQMYAYLRQYEGHANESYQVPHHQKQYQAPFSYLPSSVPQHGYQDPSFSQQPQAEFPQLDSKLVVPSFLPRDDLIASLNKAMAFLRHMARQCTQPKRPRNSTWFKEKLMLAEAHEFGQTDDLDAFDFDCDEAPGAKAVLMANLFSYDSDAISEVPNSEKYKNNVVSDMCVQEESHFDQLVFNLNPDIDLIAISSHMNNICKRRKDYIDAYSENLVVKVELAKKEQMVEKKFFDEVVLRFKHARELRPLDSDLDSACKYAKRIQEVLVYIIATCPSLPKPSEKLVAITQLNQNKKVRLLNLPHHQATLKNRSQPSSNTKNNRISQTTNSNMKNKVKDHSRNVKSNSNKTNRVSEPVSNANVKHTMLNANSELISVKCNKCMFDANHDLCVLDFVNDVNVRSKSKSHKSSKKKKTWKPTNKVFIDIGYRWKPTGRTFTIVRNTCPLTRITSTKVEPLKETTLKSVTTPNPKIKIYRRKTKAAKWAEAVNTTCYTQNRSLICLCYNKTPYELMHDKKPDLSYLHVFGSLCYLTNDSEDLGKLKAKADIGLELNHVPQPPYVPPIKNDWDLLFQPMFDDYFNPLSSFVSPVQAAATPRPVDPASSPSSTTINQVAPSTSNPSTQEREKSLIISQGVKESPKTLHFHDDPLHV</sequence>
<organism evidence="2">
    <name type="scientific">Tanacetum cinerariifolium</name>
    <name type="common">Dalmatian daisy</name>
    <name type="synonym">Chrysanthemum cinerariifolium</name>
    <dbReference type="NCBI Taxonomy" id="118510"/>
    <lineage>
        <taxon>Eukaryota</taxon>
        <taxon>Viridiplantae</taxon>
        <taxon>Streptophyta</taxon>
        <taxon>Embryophyta</taxon>
        <taxon>Tracheophyta</taxon>
        <taxon>Spermatophyta</taxon>
        <taxon>Magnoliopsida</taxon>
        <taxon>eudicotyledons</taxon>
        <taxon>Gunneridae</taxon>
        <taxon>Pentapetalae</taxon>
        <taxon>asterids</taxon>
        <taxon>campanulids</taxon>
        <taxon>Asterales</taxon>
        <taxon>Asteraceae</taxon>
        <taxon>Asteroideae</taxon>
        <taxon>Anthemideae</taxon>
        <taxon>Anthemidinae</taxon>
        <taxon>Tanacetum</taxon>
    </lineage>
</organism>
<dbReference type="AlphaFoldDB" id="A0A6L2K2F3"/>
<name>A0A6L2K2F3_TANCI</name>
<feature type="compositionally biased region" description="Polar residues" evidence="1">
    <location>
        <begin position="738"/>
        <end position="757"/>
    </location>
</feature>
<evidence type="ECO:0000313" key="2">
    <source>
        <dbReference type="EMBL" id="GEU43561.1"/>
    </source>
</evidence>
<feature type="compositionally biased region" description="Polar residues" evidence="1">
    <location>
        <begin position="479"/>
        <end position="490"/>
    </location>
</feature>
<feature type="region of interest" description="Disordered" evidence="1">
    <location>
        <begin position="442"/>
        <end position="490"/>
    </location>
</feature>
<protein>
    <submittedName>
        <fullName evidence="2">Retrovirus-related Pol polyprotein from transposon TNT 1-94</fullName>
    </submittedName>
</protein>
<gene>
    <name evidence="2" type="ORF">Tci_015539</name>
</gene>